<organism evidence="2">
    <name type="scientific">uncultured Microcoleus sp</name>
    <dbReference type="NCBI Taxonomy" id="259945"/>
    <lineage>
        <taxon>Bacteria</taxon>
        <taxon>Bacillati</taxon>
        <taxon>Cyanobacteriota</taxon>
        <taxon>Cyanophyceae</taxon>
        <taxon>Oscillatoriophycideae</taxon>
        <taxon>Oscillatoriales</taxon>
        <taxon>Microcoleaceae</taxon>
        <taxon>Microcoleus</taxon>
        <taxon>environmental samples</taxon>
    </lineage>
</organism>
<feature type="compositionally biased region" description="Low complexity" evidence="1">
    <location>
        <begin position="44"/>
        <end position="60"/>
    </location>
</feature>
<gene>
    <name evidence="2" type="ORF">AVDCRST_MAG84-2645</name>
</gene>
<evidence type="ECO:0000256" key="1">
    <source>
        <dbReference type="SAM" id="MobiDB-lite"/>
    </source>
</evidence>
<dbReference type="AlphaFoldDB" id="A0A6J4M1C3"/>
<reference evidence="2" key="1">
    <citation type="submission" date="2020-02" db="EMBL/GenBank/DDBJ databases">
        <authorList>
            <person name="Meier V. D."/>
        </authorList>
    </citation>
    <scope>NUCLEOTIDE SEQUENCE</scope>
    <source>
        <strain evidence="2">AVDCRST_MAG84</strain>
    </source>
</reference>
<proteinExistence type="predicted"/>
<accession>A0A6J4M1C3</accession>
<sequence>MDKSQISNLKSTKAKTRVGPKIGVSIKISCSAFKLYVSRRGGKSVKSSRLLPLSRSPRQP</sequence>
<dbReference type="EMBL" id="CADCTZ010000475">
    <property type="protein sequence ID" value="CAA9346479.1"/>
    <property type="molecule type" value="Genomic_DNA"/>
</dbReference>
<name>A0A6J4M1C3_9CYAN</name>
<protein>
    <submittedName>
        <fullName evidence="2">Uncharacterized protein</fullName>
    </submittedName>
</protein>
<feature type="region of interest" description="Disordered" evidence="1">
    <location>
        <begin position="40"/>
        <end position="60"/>
    </location>
</feature>
<evidence type="ECO:0000313" key="2">
    <source>
        <dbReference type="EMBL" id="CAA9346479.1"/>
    </source>
</evidence>